<feature type="chain" id="PRO_5032850898" evidence="1">
    <location>
        <begin position="28"/>
        <end position="507"/>
    </location>
</feature>
<accession>A0A841FJ12</accession>
<dbReference type="AlphaFoldDB" id="A0A841FJ12"/>
<evidence type="ECO:0000313" key="4">
    <source>
        <dbReference type="EMBL" id="MBB6034933.1"/>
    </source>
</evidence>
<sequence length="507" mass="55755">MRRRNLLRATALGTGASLLATASRAAAAPALLTDRPLLTYGAQSGEVTADSGIVWTRADRPARMWAEVSTRPDFKHARRLRGPALTEATDFTGKIRVDGLCPGRTVHYRVWADDGRAGLPVEGTFRTPRTGGQDVRFVWSADLAGQGWGINRDFGGFKIFDDMGARDPDFFLCSGDFYYADNVIEESVTLADGRVWRNVVTPEKSKVAETLDEFRGQYKYNLLDEKLRAFLRKVPVVSQWDDHEVINNWYPGKVLDDARYTEKNVDVLAAHAWKALAEYTPSLLASDGEGRIYRKVSYGPLLDVFTIDMRSFRNRNDANNDPATPSGLLGRAQLDWLKRALSESTATWKVLSAGMPLGGIVSDGKPNQDGVPQGDAGMPLGRELEIAELLSHVHREGIANLVVATADVHYTSAQHYDPARAAYKEFTPFWEFIAGPMNAGSYGPVKFDKTFGPEVRFHKPPAVAGTGPLDGGQFFGEMSIDAESRALTVRLHEIGGTELYSVEIPAA</sequence>
<feature type="signal peptide" evidence="1">
    <location>
        <begin position="1"/>
        <end position="27"/>
    </location>
</feature>
<dbReference type="InterPro" id="IPR038607">
    <property type="entry name" value="PhoD-like_sf"/>
</dbReference>
<evidence type="ECO:0000259" key="2">
    <source>
        <dbReference type="Pfam" id="PF09423"/>
    </source>
</evidence>
<dbReference type="SUPFAM" id="SSF56300">
    <property type="entry name" value="Metallo-dependent phosphatases"/>
    <property type="match status" value="1"/>
</dbReference>
<dbReference type="InterPro" id="IPR032093">
    <property type="entry name" value="PhoD_N"/>
</dbReference>
<keyword evidence="1" id="KW-0732">Signal</keyword>
<dbReference type="Gene3D" id="2.60.40.380">
    <property type="entry name" value="Purple acid phosphatase-like, N-terminal"/>
    <property type="match status" value="1"/>
</dbReference>
<feature type="domain" description="PhoD-like phosphatase metallophosphatase" evidence="2">
    <location>
        <begin position="143"/>
        <end position="490"/>
    </location>
</feature>
<evidence type="ECO:0000313" key="5">
    <source>
        <dbReference type="Proteomes" id="UP000548476"/>
    </source>
</evidence>
<dbReference type="GO" id="GO:0004035">
    <property type="term" value="F:alkaline phosphatase activity"/>
    <property type="evidence" value="ECO:0007669"/>
    <property type="project" value="UniProtKB-EC"/>
</dbReference>
<dbReference type="Pfam" id="PF09423">
    <property type="entry name" value="PhoD"/>
    <property type="match status" value="1"/>
</dbReference>
<gene>
    <name evidence="4" type="ORF">HNR73_002787</name>
</gene>
<dbReference type="Pfam" id="PF16655">
    <property type="entry name" value="PhoD_N"/>
    <property type="match status" value="1"/>
</dbReference>
<evidence type="ECO:0000259" key="3">
    <source>
        <dbReference type="Pfam" id="PF16655"/>
    </source>
</evidence>
<dbReference type="EMBL" id="JACHGT010000005">
    <property type="protein sequence ID" value="MBB6034933.1"/>
    <property type="molecule type" value="Genomic_DNA"/>
</dbReference>
<dbReference type="Proteomes" id="UP000548476">
    <property type="component" value="Unassembled WGS sequence"/>
</dbReference>
<reference evidence="4 5" key="1">
    <citation type="submission" date="2020-08" db="EMBL/GenBank/DDBJ databases">
        <title>Genomic Encyclopedia of Type Strains, Phase IV (KMG-IV): sequencing the most valuable type-strain genomes for metagenomic binning, comparative biology and taxonomic classification.</title>
        <authorList>
            <person name="Goeker M."/>
        </authorList>
    </citation>
    <scope>NUCLEOTIDE SEQUENCE [LARGE SCALE GENOMIC DNA]</scope>
    <source>
        <strain evidence="4 5">YIM 65646</strain>
    </source>
</reference>
<dbReference type="RefSeq" id="WP_239122364.1">
    <property type="nucleotide sequence ID" value="NZ_BONT01000090.1"/>
</dbReference>
<organism evidence="4 5">
    <name type="scientific">Phytomonospora endophytica</name>
    <dbReference type="NCBI Taxonomy" id="714109"/>
    <lineage>
        <taxon>Bacteria</taxon>
        <taxon>Bacillati</taxon>
        <taxon>Actinomycetota</taxon>
        <taxon>Actinomycetes</taxon>
        <taxon>Micromonosporales</taxon>
        <taxon>Micromonosporaceae</taxon>
        <taxon>Phytomonospora</taxon>
    </lineage>
</organism>
<dbReference type="PANTHER" id="PTHR43606">
    <property type="entry name" value="PHOSPHATASE, PUTATIVE (AFU_ORTHOLOGUE AFUA_6G08710)-RELATED"/>
    <property type="match status" value="1"/>
</dbReference>
<dbReference type="InterPro" id="IPR018946">
    <property type="entry name" value="PhoD-like_MPP"/>
</dbReference>
<dbReference type="PANTHER" id="PTHR43606:SF1">
    <property type="entry name" value="PHOD-LIKE PHOSPHATASE METALLOPHOSPHATASE DOMAIN-CONTAINING PROTEIN"/>
    <property type="match status" value="1"/>
</dbReference>
<dbReference type="InterPro" id="IPR052900">
    <property type="entry name" value="Phospholipid_Metab_Enz"/>
</dbReference>
<name>A0A841FJ12_9ACTN</name>
<dbReference type="InterPro" id="IPR006311">
    <property type="entry name" value="TAT_signal"/>
</dbReference>
<proteinExistence type="predicted"/>
<feature type="domain" description="Phospholipase D N-terminal" evidence="3">
    <location>
        <begin position="41"/>
        <end position="127"/>
    </location>
</feature>
<protein>
    <submittedName>
        <fullName evidence="4">Alkaline phosphatase D</fullName>
        <ecNumber evidence="4">3.1.3.1</ecNumber>
    </submittedName>
</protein>
<keyword evidence="4" id="KW-0378">Hydrolase</keyword>
<dbReference type="InterPro" id="IPR029052">
    <property type="entry name" value="Metallo-depent_PP-like"/>
</dbReference>
<dbReference type="EC" id="3.1.3.1" evidence="4"/>
<dbReference type="Gene3D" id="3.60.21.70">
    <property type="entry name" value="PhoD-like phosphatase"/>
    <property type="match status" value="1"/>
</dbReference>
<dbReference type="PROSITE" id="PS51318">
    <property type="entry name" value="TAT"/>
    <property type="match status" value="1"/>
</dbReference>
<keyword evidence="5" id="KW-1185">Reference proteome</keyword>
<comment type="caution">
    <text evidence="4">The sequence shown here is derived from an EMBL/GenBank/DDBJ whole genome shotgun (WGS) entry which is preliminary data.</text>
</comment>
<evidence type="ECO:0000256" key="1">
    <source>
        <dbReference type="SAM" id="SignalP"/>
    </source>
</evidence>